<feature type="compositionally biased region" description="Acidic residues" evidence="1">
    <location>
        <begin position="779"/>
        <end position="794"/>
    </location>
</feature>
<dbReference type="EMBL" id="BRPK01000012">
    <property type="protein sequence ID" value="GLB42814.1"/>
    <property type="molecule type" value="Genomic_DNA"/>
</dbReference>
<feature type="region of interest" description="Disordered" evidence="1">
    <location>
        <begin position="71"/>
        <end position="328"/>
    </location>
</feature>
<reference evidence="2" key="1">
    <citation type="submission" date="2022-07" db="EMBL/GenBank/DDBJ databases">
        <title>The genome of Lyophyllum shimeji provides insight into the initial evolution of ectomycorrhizal fungal genome.</title>
        <authorList>
            <person name="Kobayashi Y."/>
            <person name="Shibata T."/>
            <person name="Hirakawa H."/>
            <person name="Shigenobu S."/>
            <person name="Nishiyama T."/>
            <person name="Yamada A."/>
            <person name="Hasebe M."/>
            <person name="Kawaguchi M."/>
        </authorList>
    </citation>
    <scope>NUCLEOTIDE SEQUENCE</scope>
    <source>
        <strain evidence="2">AT787</strain>
    </source>
</reference>
<organism evidence="2 3">
    <name type="scientific">Lyophyllum shimeji</name>
    <name type="common">Hon-shimeji</name>
    <name type="synonym">Tricholoma shimeji</name>
    <dbReference type="NCBI Taxonomy" id="47721"/>
    <lineage>
        <taxon>Eukaryota</taxon>
        <taxon>Fungi</taxon>
        <taxon>Dikarya</taxon>
        <taxon>Basidiomycota</taxon>
        <taxon>Agaricomycotina</taxon>
        <taxon>Agaricomycetes</taxon>
        <taxon>Agaricomycetidae</taxon>
        <taxon>Agaricales</taxon>
        <taxon>Tricholomatineae</taxon>
        <taxon>Lyophyllaceae</taxon>
        <taxon>Lyophyllum</taxon>
    </lineage>
</organism>
<protein>
    <submittedName>
        <fullName evidence="2">Uncharacterized protein</fullName>
    </submittedName>
</protein>
<feature type="compositionally biased region" description="Low complexity" evidence="1">
    <location>
        <begin position="21"/>
        <end position="34"/>
    </location>
</feature>
<feature type="compositionally biased region" description="Polar residues" evidence="1">
    <location>
        <begin position="76"/>
        <end position="85"/>
    </location>
</feature>
<feature type="compositionally biased region" description="Low complexity" evidence="1">
    <location>
        <begin position="461"/>
        <end position="476"/>
    </location>
</feature>
<dbReference type="AlphaFoldDB" id="A0A9P3PWE4"/>
<feature type="compositionally biased region" description="Pro residues" evidence="1">
    <location>
        <begin position="153"/>
        <end position="163"/>
    </location>
</feature>
<feature type="compositionally biased region" description="Low complexity" evidence="1">
    <location>
        <begin position="701"/>
        <end position="714"/>
    </location>
</feature>
<dbReference type="Proteomes" id="UP001063166">
    <property type="component" value="Unassembled WGS sequence"/>
</dbReference>
<feature type="region of interest" description="Disordered" evidence="1">
    <location>
        <begin position="735"/>
        <end position="887"/>
    </location>
</feature>
<feature type="compositionally biased region" description="Basic and acidic residues" evidence="1">
    <location>
        <begin position="831"/>
        <end position="841"/>
    </location>
</feature>
<accession>A0A9P3PWE4</accession>
<sequence>MDTSFAFPRHQAPPPRPAPPSGSSTSPTSGSTSSNRDSNALRASVLDAALQLGIGTNSTVANWMFNNALPEEAEENQSSPALTYGSSATSEESSFSARFASPSSSHTPSNPKSAHNLAPVPEGHIHFDPSIDIPVRPPTRTGTGEPQGFPDIPEIPVPPPRPVTPVRGKLRKKRGDGYESDGGYMSDVGKKKKDKDKKKSGGVKDGTETVHAETEKEAKKRAKEEKLQEKREKEEERKRKKSMSKAAKKGQVEDKDGYTTGYETDGTPAKGIKSSKKPSKSKAVGDAGYETDSGYLSSTSTKSKKSRFFRLGSKQSKQDQEEVPAMPTAVIPMEPVPLPIALKFATTLGPPPASATASSNNISPTSTDPELQNLSMTSPAVTASSAPTPTAADSPTSPTAVTSNTRESFGSVESGASASASSSASHKRRGIQFFAQDSAHGQGSGSYSTINSASRVPLPPSAATSPTSPSSKTRPPISLPLTHTTSLSPSLGAYPSTTITPTGSSSKPPSPSSTVISPSTLSSPTVPTSRNPSPVPRTQFLQATTPSPSPNPSGTSSPQPRPRPRFPPTDGFSPRLTPKPSPSPSVRSPSPFLRSPSRQGQREGRPDLTIIPSTSFIVPSPRASPGPGLPSPNKNVFAYYDIPPPSPPPAGPLPSVPHARQDHGSSSIARSRTPEQDLFAQPIPSIQRGREPPFPARPVLPSGAAPGSSSSGSGLEARVKVPRYRELYGLALPLPKGRDHRASWRDAHEHAQDENEEVEVAVVEPSEAGNGWEDVGYDRDEEYDEEADADEEEMRDVLERFEEARVSGGGERRRQGGAGRALGRNQSSEALRSRLHADRGGNGDASDSDYHDRYSDEAEEEDVRRKLSTSTEMEEGGGDRNSRWSGSIYSRVSVLDPEESEEARQRFVKRVEAMYGDGGREKSDVVPPVPKIPDAFVGGAVPAPGRSWIRF</sequence>
<feature type="compositionally biased region" description="Low complexity" evidence="1">
    <location>
        <begin position="258"/>
        <end position="267"/>
    </location>
</feature>
<feature type="region of interest" description="Disordered" evidence="1">
    <location>
        <begin position="345"/>
        <end position="718"/>
    </location>
</feature>
<feature type="compositionally biased region" description="Basic and acidic residues" evidence="1">
    <location>
        <begin position="736"/>
        <end position="753"/>
    </location>
</feature>
<feature type="compositionally biased region" description="Basic residues" evidence="1">
    <location>
        <begin position="238"/>
        <end position="248"/>
    </location>
</feature>
<evidence type="ECO:0000313" key="2">
    <source>
        <dbReference type="EMBL" id="GLB42814.1"/>
    </source>
</evidence>
<feature type="compositionally biased region" description="Basic and acidic residues" evidence="1">
    <location>
        <begin position="205"/>
        <end position="237"/>
    </location>
</feature>
<feature type="compositionally biased region" description="Low complexity" evidence="1">
    <location>
        <begin position="495"/>
        <end position="529"/>
    </location>
</feature>
<feature type="compositionally biased region" description="Basic residues" evidence="1">
    <location>
        <begin position="190"/>
        <end position="201"/>
    </location>
</feature>
<feature type="compositionally biased region" description="Pro residues" evidence="1">
    <location>
        <begin position="642"/>
        <end position="655"/>
    </location>
</feature>
<feature type="compositionally biased region" description="Low complexity" evidence="1">
    <location>
        <begin position="377"/>
        <end position="424"/>
    </location>
</feature>
<feature type="compositionally biased region" description="Polar residues" evidence="1">
    <location>
        <begin position="355"/>
        <end position="376"/>
    </location>
</feature>
<evidence type="ECO:0000313" key="3">
    <source>
        <dbReference type="Proteomes" id="UP001063166"/>
    </source>
</evidence>
<comment type="caution">
    <text evidence="2">The sequence shown here is derived from an EMBL/GenBank/DDBJ whole genome shotgun (WGS) entry which is preliminary data.</text>
</comment>
<evidence type="ECO:0000256" key="1">
    <source>
        <dbReference type="SAM" id="MobiDB-lite"/>
    </source>
</evidence>
<proteinExistence type="predicted"/>
<feature type="compositionally biased region" description="Low complexity" evidence="1">
    <location>
        <begin position="584"/>
        <end position="598"/>
    </location>
</feature>
<feature type="region of interest" description="Disordered" evidence="1">
    <location>
        <begin position="1"/>
        <end position="40"/>
    </location>
</feature>
<feature type="compositionally biased region" description="Basic and acidic residues" evidence="1">
    <location>
        <begin position="795"/>
        <end position="814"/>
    </location>
</feature>
<dbReference type="OrthoDB" id="2690066at2759"/>
<keyword evidence="3" id="KW-1185">Reference proteome</keyword>
<feature type="compositionally biased region" description="Polar residues" evidence="1">
    <location>
        <begin position="439"/>
        <end position="454"/>
    </location>
</feature>
<feature type="compositionally biased region" description="Low complexity" evidence="1">
    <location>
        <begin position="86"/>
        <end position="105"/>
    </location>
</feature>
<name>A0A9P3PWE4_LYOSH</name>
<gene>
    <name evidence="2" type="ORF">LshimejAT787_1202630</name>
</gene>
<feature type="compositionally biased region" description="Pro residues" evidence="1">
    <location>
        <begin position="11"/>
        <end position="20"/>
    </location>
</feature>